<dbReference type="PANTHER" id="PTHR46558:SF11">
    <property type="entry name" value="HTH-TYPE TRANSCRIPTIONAL REGULATOR XRE"/>
    <property type="match status" value="1"/>
</dbReference>
<dbReference type="SMART" id="SM00530">
    <property type="entry name" value="HTH_XRE"/>
    <property type="match status" value="1"/>
</dbReference>
<reference evidence="3" key="1">
    <citation type="submission" date="2020-09" db="EMBL/GenBank/DDBJ databases">
        <title>A novel bacterium of genus Hazenella, isolated from South China Sea.</title>
        <authorList>
            <person name="Huang H."/>
            <person name="Mo K."/>
            <person name="Hu Y."/>
        </authorList>
    </citation>
    <scope>NUCLEOTIDE SEQUENCE</scope>
    <source>
        <strain evidence="3">IB182357</strain>
    </source>
</reference>
<keyword evidence="4" id="KW-1185">Reference proteome</keyword>
<dbReference type="Proteomes" id="UP000661691">
    <property type="component" value="Unassembled WGS sequence"/>
</dbReference>
<dbReference type="PANTHER" id="PTHR46558">
    <property type="entry name" value="TRACRIPTIONAL REGULATORY PROTEIN-RELATED-RELATED"/>
    <property type="match status" value="1"/>
</dbReference>
<comment type="caution">
    <text evidence="3">The sequence shown here is derived from an EMBL/GenBank/DDBJ whole genome shotgun (WGS) entry which is preliminary data.</text>
</comment>
<proteinExistence type="predicted"/>
<sequence length="114" mass="13345">MTLGDRLRILREAKRLSQTELAQTLGIPNQSISNYERNYRKPPFDLIEKFADYHQVSMDYLLGRQAYLHPPSKIKDLKTYLAEGPILYDDIPLDQNDLAFIRQMVAYIAEKKKD</sequence>
<dbReference type="EMBL" id="JACXAH010000002">
    <property type="protein sequence ID" value="MBD1371129.1"/>
    <property type="molecule type" value="Genomic_DNA"/>
</dbReference>
<accession>A0A926RTG3</accession>
<evidence type="ECO:0000256" key="1">
    <source>
        <dbReference type="ARBA" id="ARBA00023125"/>
    </source>
</evidence>
<dbReference type="AlphaFoldDB" id="A0A926RTG3"/>
<protein>
    <submittedName>
        <fullName evidence="3">Helix-turn-helix transcriptional regulator</fullName>
    </submittedName>
</protein>
<dbReference type="SUPFAM" id="SSF47413">
    <property type="entry name" value="lambda repressor-like DNA-binding domains"/>
    <property type="match status" value="1"/>
</dbReference>
<dbReference type="CDD" id="cd00093">
    <property type="entry name" value="HTH_XRE"/>
    <property type="match status" value="1"/>
</dbReference>
<dbReference type="PROSITE" id="PS50943">
    <property type="entry name" value="HTH_CROC1"/>
    <property type="match status" value="1"/>
</dbReference>
<dbReference type="InterPro" id="IPR001387">
    <property type="entry name" value="Cro/C1-type_HTH"/>
</dbReference>
<dbReference type="Pfam" id="PF01381">
    <property type="entry name" value="HTH_3"/>
    <property type="match status" value="1"/>
</dbReference>
<dbReference type="GO" id="GO:0003677">
    <property type="term" value="F:DNA binding"/>
    <property type="evidence" value="ECO:0007669"/>
    <property type="project" value="UniProtKB-KW"/>
</dbReference>
<dbReference type="Gene3D" id="1.10.260.40">
    <property type="entry name" value="lambda repressor-like DNA-binding domains"/>
    <property type="match status" value="1"/>
</dbReference>
<dbReference type="InterPro" id="IPR010982">
    <property type="entry name" value="Lambda_DNA-bd_dom_sf"/>
</dbReference>
<evidence type="ECO:0000313" key="4">
    <source>
        <dbReference type="Proteomes" id="UP000661691"/>
    </source>
</evidence>
<gene>
    <name evidence="3" type="ORF">IC620_01990</name>
</gene>
<name>A0A926RTG3_9BACL</name>
<feature type="domain" description="HTH cro/C1-type" evidence="2">
    <location>
        <begin position="7"/>
        <end position="61"/>
    </location>
</feature>
<organism evidence="3 4">
    <name type="scientific">Polycladospora coralii</name>
    <dbReference type="NCBI Taxonomy" id="2771432"/>
    <lineage>
        <taxon>Bacteria</taxon>
        <taxon>Bacillati</taxon>
        <taxon>Bacillota</taxon>
        <taxon>Bacilli</taxon>
        <taxon>Bacillales</taxon>
        <taxon>Thermoactinomycetaceae</taxon>
        <taxon>Polycladospora</taxon>
    </lineage>
</organism>
<evidence type="ECO:0000259" key="2">
    <source>
        <dbReference type="PROSITE" id="PS50943"/>
    </source>
</evidence>
<keyword evidence="1" id="KW-0238">DNA-binding</keyword>
<dbReference type="RefSeq" id="WP_191138980.1">
    <property type="nucleotide sequence ID" value="NZ_JACXAG020000002.1"/>
</dbReference>
<evidence type="ECO:0000313" key="3">
    <source>
        <dbReference type="EMBL" id="MBD1371129.1"/>
    </source>
</evidence>